<feature type="coiled-coil region" evidence="11">
    <location>
        <begin position="109"/>
        <end position="146"/>
    </location>
</feature>
<evidence type="ECO:0000256" key="11">
    <source>
        <dbReference type="SAM" id="Coils"/>
    </source>
</evidence>
<evidence type="ECO:0000256" key="8">
    <source>
        <dbReference type="ARBA" id="ARBA00023054"/>
    </source>
</evidence>
<gene>
    <name evidence="14" type="ORF">OBRU01_10738</name>
</gene>
<feature type="region of interest" description="Disordered" evidence="12">
    <location>
        <begin position="495"/>
        <end position="536"/>
    </location>
</feature>
<comment type="caution">
    <text evidence="14">The sequence shown here is derived from an EMBL/GenBank/DDBJ whole genome shotgun (WGS) entry which is preliminary data.</text>
</comment>
<feature type="compositionally biased region" description="Polar residues" evidence="12">
    <location>
        <begin position="457"/>
        <end position="472"/>
    </location>
</feature>
<keyword evidence="15" id="KW-1185">Reference proteome</keyword>
<feature type="domain" description="C2H2-type" evidence="13">
    <location>
        <begin position="183"/>
        <end position="204"/>
    </location>
</feature>
<dbReference type="GO" id="GO:0005814">
    <property type="term" value="C:centriole"/>
    <property type="evidence" value="ECO:0007669"/>
    <property type="project" value="UniProtKB-SubCell"/>
</dbReference>
<evidence type="ECO:0000313" key="14">
    <source>
        <dbReference type="EMBL" id="KOB73390.1"/>
    </source>
</evidence>
<dbReference type="GO" id="GO:0008270">
    <property type="term" value="F:zinc ion binding"/>
    <property type="evidence" value="ECO:0007669"/>
    <property type="project" value="UniProtKB-KW"/>
</dbReference>
<protein>
    <submittedName>
        <fullName evidence="14">Zinc finger protein DZIP1L</fullName>
    </submittedName>
</protein>
<evidence type="ECO:0000256" key="4">
    <source>
        <dbReference type="ARBA" id="ARBA00022490"/>
    </source>
</evidence>
<feature type="region of interest" description="Disordered" evidence="12">
    <location>
        <begin position="448"/>
        <end position="477"/>
    </location>
</feature>
<evidence type="ECO:0000256" key="9">
    <source>
        <dbReference type="ARBA" id="ARBA00023212"/>
    </source>
</evidence>
<dbReference type="PANTHER" id="PTHR21502:SF3">
    <property type="entry name" value="CILIUM ASSEMBLY PROTEIN DZIP1L"/>
    <property type="match status" value="1"/>
</dbReference>
<keyword evidence="8 11" id="KW-0175">Coiled coil</keyword>
<dbReference type="STRING" id="104452.A0A0L7LDB2"/>
<proteinExistence type="inferred from homology"/>
<keyword evidence="4" id="KW-0963">Cytoplasm</keyword>
<evidence type="ECO:0000313" key="15">
    <source>
        <dbReference type="Proteomes" id="UP000037510"/>
    </source>
</evidence>
<feature type="compositionally biased region" description="Low complexity" evidence="12">
    <location>
        <begin position="495"/>
        <end position="506"/>
    </location>
</feature>
<dbReference type="GO" id="GO:0060271">
    <property type="term" value="P:cilium assembly"/>
    <property type="evidence" value="ECO:0007669"/>
    <property type="project" value="TreeGrafter"/>
</dbReference>
<evidence type="ECO:0000256" key="1">
    <source>
        <dbReference type="ARBA" id="ARBA00004114"/>
    </source>
</evidence>
<keyword evidence="7" id="KW-0862">Zinc</keyword>
<dbReference type="InterPro" id="IPR013087">
    <property type="entry name" value="Znf_C2H2_type"/>
</dbReference>
<dbReference type="InterPro" id="IPR032714">
    <property type="entry name" value="DZIP1_N"/>
</dbReference>
<dbReference type="Pfam" id="PF13815">
    <property type="entry name" value="Dzip-like_N"/>
    <property type="match status" value="1"/>
</dbReference>
<sequence>MAYKTSYELHHHFPRLAEESGFTFNTHRPRVHIDWNKIKLIDLDNLIRERKFVLIEQHLNDILDCVFESEFDVRILDEGVMKMFRLAQLAVEYQQFCRHYLDRSVYVLREEINSLAQELDVTKSRLQEKEDELRKLRKRSRQTFKTPLPYGNDNIAAMILKTLSNKGDIFPSTSNAEVQYNKCKYCDKVFLNQLYLQSHLSRRHADMLDTPQKDEQVNGTNNENAKMNAEIMELKTKLKDMEQIIVNANSQNNKLPDKESEKTPPVIKENKKVERTVRDAEVSTNNEEYLLDKFEQWKKEEHEKYDKEIKLLRTQVLETMNVISDKQVQPSEHTDSTVIEQLHSTLVQQGAELLALKQELINSKIVKQDSETNKEAEANISLWIKRAEVQSNQYDALLQKLNDVARDAKESRALAEAEKERAAQLQALLQQSLQRRVSETVQTSTDDLLVLPKKQASKTSTTENNKPNNKSKQITDRQTLENLHKKAQELLNIGSMSSTSSEASSSSEEKVKPPPTPRKNKLIENSPAKKASAKVPNNIDHSISVYSKYNGQIDTNGKEKVDSINLKGNDSHKFIKASKSRNGKIKSHTKLVKETATNISGSPVRLVRAKLTEEVNNRLVSFGVDPLKSRLPKNVFQKQRMELQQLNEIKSKKTPTYEKVRYSILAYLDANTEVVEKKVNVNHEYVSPSKLLTSVRSISSVISNVKSKALSLVKLNDNSKDKLRSINKKVAKKSMTLLRTPPDSGHESPMSLPSPNKKKCENISYNTKPNRKDKYMKEKEEAEANNVKTTFNKKIIKQPKTEVLNYDTEDYSNESDSQYHNKTAAVVSETSKSIENLIKSPARRPASADINSLYPVRKYAIENGDLFMRTQSATNVSENATPPISTAGKAMMSNENSSDGVESLSDAPIKKLQSVENIQNIKQTKGVLKNASSTSSLNKKKVLFDMDAIQMKSVSASPSQSITEKSDSNEKYELGLMNLDGEEWDISRFDFKYMLQVNNSLYLVHSIENEPLKNDTKIQINTRASPKIAELKKTIESQLARRNDTPSTAIVGGVDILAGPMGRAASIGGSNTSLGSSILDDSEAIPALNLKAFVKPRKVTEKDDSELDISEFSIDGITVTNKNESF</sequence>
<keyword evidence="6" id="KW-0863">Zinc-finger</keyword>
<feature type="coiled-coil region" evidence="11">
    <location>
        <begin position="384"/>
        <end position="435"/>
    </location>
</feature>
<dbReference type="PROSITE" id="PS00028">
    <property type="entry name" value="ZINC_FINGER_C2H2_1"/>
    <property type="match status" value="1"/>
</dbReference>
<dbReference type="PANTHER" id="PTHR21502">
    <property type="entry name" value="ZINC FINGER PROTEIN DZIP1"/>
    <property type="match status" value="1"/>
</dbReference>
<name>A0A0L7LDB2_OPEBR</name>
<dbReference type="Pfam" id="PF25977">
    <property type="entry name" value="DZIP1"/>
    <property type="match status" value="1"/>
</dbReference>
<dbReference type="GO" id="GO:0036064">
    <property type="term" value="C:ciliary basal body"/>
    <property type="evidence" value="ECO:0007669"/>
    <property type="project" value="TreeGrafter"/>
</dbReference>
<keyword evidence="5" id="KW-0479">Metal-binding</keyword>
<dbReference type="GO" id="GO:0005737">
    <property type="term" value="C:cytoplasm"/>
    <property type="evidence" value="ECO:0007669"/>
    <property type="project" value="TreeGrafter"/>
</dbReference>
<dbReference type="AlphaFoldDB" id="A0A0L7LDB2"/>
<feature type="region of interest" description="Disordered" evidence="12">
    <location>
        <begin position="736"/>
        <end position="769"/>
    </location>
</feature>
<evidence type="ECO:0000259" key="13">
    <source>
        <dbReference type="PROSITE" id="PS00028"/>
    </source>
</evidence>
<feature type="coiled-coil region" evidence="11">
    <location>
        <begin position="217"/>
        <end position="251"/>
    </location>
</feature>
<evidence type="ECO:0000256" key="7">
    <source>
        <dbReference type="ARBA" id="ARBA00022833"/>
    </source>
</evidence>
<reference evidence="14 15" key="1">
    <citation type="journal article" date="2015" name="Genome Biol. Evol.">
        <title>The genome of winter moth (Operophtera brumata) provides a genomic perspective on sexual dimorphism and phenology.</title>
        <authorList>
            <person name="Derks M.F."/>
            <person name="Smit S."/>
            <person name="Salis L."/>
            <person name="Schijlen E."/>
            <person name="Bossers A."/>
            <person name="Mateman C."/>
            <person name="Pijl A.S."/>
            <person name="de Ridder D."/>
            <person name="Groenen M.A."/>
            <person name="Visser M.E."/>
            <person name="Megens H.J."/>
        </authorList>
    </citation>
    <scope>NUCLEOTIDE SEQUENCE [LARGE SCALE GENOMIC DNA]</scope>
    <source>
        <strain evidence="14">WM2013NL</strain>
        <tissue evidence="14">Head and thorax</tissue>
    </source>
</reference>
<comment type="similarity">
    <text evidence="3">Belongs to the DZIP C2H2-type zinc-finger protein family.</text>
</comment>
<accession>A0A0L7LDB2</accession>
<evidence type="ECO:0000256" key="2">
    <source>
        <dbReference type="ARBA" id="ARBA00004120"/>
    </source>
</evidence>
<evidence type="ECO:0000256" key="3">
    <source>
        <dbReference type="ARBA" id="ARBA00009131"/>
    </source>
</evidence>
<evidence type="ECO:0000256" key="6">
    <source>
        <dbReference type="ARBA" id="ARBA00022771"/>
    </source>
</evidence>
<evidence type="ECO:0000256" key="5">
    <source>
        <dbReference type="ARBA" id="ARBA00022723"/>
    </source>
</evidence>
<dbReference type="Proteomes" id="UP000037510">
    <property type="component" value="Unassembled WGS sequence"/>
</dbReference>
<evidence type="ECO:0000256" key="10">
    <source>
        <dbReference type="ARBA" id="ARBA00023273"/>
    </source>
</evidence>
<organism evidence="14 15">
    <name type="scientific">Operophtera brumata</name>
    <name type="common">Winter moth</name>
    <name type="synonym">Phalaena brumata</name>
    <dbReference type="NCBI Taxonomy" id="104452"/>
    <lineage>
        <taxon>Eukaryota</taxon>
        <taxon>Metazoa</taxon>
        <taxon>Ecdysozoa</taxon>
        <taxon>Arthropoda</taxon>
        <taxon>Hexapoda</taxon>
        <taxon>Insecta</taxon>
        <taxon>Pterygota</taxon>
        <taxon>Neoptera</taxon>
        <taxon>Endopterygota</taxon>
        <taxon>Lepidoptera</taxon>
        <taxon>Glossata</taxon>
        <taxon>Ditrysia</taxon>
        <taxon>Geometroidea</taxon>
        <taxon>Geometridae</taxon>
        <taxon>Larentiinae</taxon>
        <taxon>Operophtera</taxon>
    </lineage>
</organism>
<keyword evidence="10" id="KW-0966">Cell projection</keyword>
<evidence type="ECO:0000256" key="12">
    <source>
        <dbReference type="SAM" id="MobiDB-lite"/>
    </source>
</evidence>
<dbReference type="EMBL" id="JTDY01001605">
    <property type="protein sequence ID" value="KOB73390.1"/>
    <property type="molecule type" value="Genomic_DNA"/>
</dbReference>
<dbReference type="InterPro" id="IPR051241">
    <property type="entry name" value="DZIP_RILPL"/>
</dbReference>
<dbReference type="InterPro" id="IPR058883">
    <property type="entry name" value="DZIP1_dom"/>
</dbReference>
<keyword evidence="9" id="KW-0206">Cytoskeleton</keyword>
<comment type="subcellular location">
    <subcellularLocation>
        <location evidence="2">Cytoplasm</location>
        <location evidence="2">Cytoskeleton</location>
        <location evidence="2">Cilium basal body</location>
    </subcellularLocation>
    <subcellularLocation>
        <location evidence="1">Cytoplasm</location>
        <location evidence="1">Cytoskeleton</location>
        <location evidence="1">Microtubule organizing center</location>
        <location evidence="1">Centrosome</location>
        <location evidence="1">Centriole</location>
    </subcellularLocation>
</comment>